<dbReference type="RefSeq" id="WP_154471502.1">
    <property type="nucleotide sequence ID" value="NZ_VUMD01000004.1"/>
</dbReference>
<feature type="domain" description="Recombinase" evidence="2">
    <location>
        <begin position="167"/>
        <end position="308"/>
    </location>
</feature>
<comment type="caution">
    <text evidence="3">The sequence shown here is derived from an EMBL/GenBank/DDBJ whole genome shotgun (WGS) entry which is preliminary data.</text>
</comment>
<feature type="domain" description="Resolvase/invertase-type recombinase catalytic" evidence="1">
    <location>
        <begin position="5"/>
        <end position="159"/>
    </location>
</feature>
<proteinExistence type="predicted"/>
<dbReference type="SMART" id="SM00857">
    <property type="entry name" value="Resolvase"/>
    <property type="match status" value="1"/>
</dbReference>
<reference evidence="3 4" key="1">
    <citation type="submission" date="2019-08" db="EMBL/GenBank/DDBJ databases">
        <title>In-depth cultivation of the pig gut microbiome towards novel bacterial diversity and tailored functional studies.</title>
        <authorList>
            <person name="Wylensek D."/>
            <person name="Hitch T.C.A."/>
            <person name="Clavel T."/>
        </authorList>
    </citation>
    <scope>NUCLEOTIDE SEQUENCE [LARGE SCALE GENOMIC DNA]</scope>
    <source>
        <strain evidence="3 4">WCA-389-WT-23D1</strain>
    </source>
</reference>
<dbReference type="Proteomes" id="UP000429958">
    <property type="component" value="Unassembled WGS sequence"/>
</dbReference>
<evidence type="ECO:0000313" key="3">
    <source>
        <dbReference type="EMBL" id="MSS36045.1"/>
    </source>
</evidence>
<organism evidence="3 4">
    <name type="scientific">Clostridium porci</name>
    <dbReference type="NCBI Taxonomy" id="2605778"/>
    <lineage>
        <taxon>Bacteria</taxon>
        <taxon>Bacillati</taxon>
        <taxon>Bacillota</taxon>
        <taxon>Clostridia</taxon>
        <taxon>Eubacteriales</taxon>
        <taxon>Clostridiaceae</taxon>
        <taxon>Clostridium</taxon>
    </lineage>
</organism>
<accession>A0A7X2NJN0</accession>
<dbReference type="InterPro" id="IPR038109">
    <property type="entry name" value="DNA_bind_recomb_sf"/>
</dbReference>
<dbReference type="PANTHER" id="PTHR30461">
    <property type="entry name" value="DNA-INVERTASE FROM LAMBDOID PROPHAGE"/>
    <property type="match status" value="1"/>
</dbReference>
<dbReference type="GO" id="GO:0000150">
    <property type="term" value="F:DNA strand exchange activity"/>
    <property type="evidence" value="ECO:0007669"/>
    <property type="project" value="InterPro"/>
</dbReference>
<dbReference type="GO" id="GO:0003677">
    <property type="term" value="F:DNA binding"/>
    <property type="evidence" value="ECO:0007669"/>
    <property type="project" value="InterPro"/>
</dbReference>
<dbReference type="Gene3D" id="3.90.1750.20">
    <property type="entry name" value="Putative Large Serine Recombinase, Chain B, Domain 2"/>
    <property type="match status" value="1"/>
</dbReference>
<dbReference type="PROSITE" id="PS51737">
    <property type="entry name" value="RECOMBINASE_DNA_BIND"/>
    <property type="match status" value="1"/>
</dbReference>
<protein>
    <submittedName>
        <fullName evidence="3">Recombinase family protein</fullName>
    </submittedName>
</protein>
<gene>
    <name evidence="3" type="ORF">FYJ39_05510</name>
</gene>
<dbReference type="InterPro" id="IPR011109">
    <property type="entry name" value="DNA_bind_recombinase_dom"/>
</dbReference>
<evidence type="ECO:0000313" key="4">
    <source>
        <dbReference type="Proteomes" id="UP000429958"/>
    </source>
</evidence>
<dbReference type="PROSITE" id="PS51736">
    <property type="entry name" value="RECOMBINASES_3"/>
    <property type="match status" value="1"/>
</dbReference>
<evidence type="ECO:0000259" key="2">
    <source>
        <dbReference type="PROSITE" id="PS51737"/>
    </source>
</evidence>
<dbReference type="InterPro" id="IPR036162">
    <property type="entry name" value="Resolvase-like_N_sf"/>
</dbReference>
<dbReference type="InterPro" id="IPR006119">
    <property type="entry name" value="Resolv_N"/>
</dbReference>
<dbReference type="Pfam" id="PF00239">
    <property type="entry name" value="Resolvase"/>
    <property type="match status" value="1"/>
</dbReference>
<dbReference type="AlphaFoldDB" id="A0A7X2NJN0"/>
<dbReference type="EMBL" id="VUMD01000004">
    <property type="protein sequence ID" value="MSS36045.1"/>
    <property type="molecule type" value="Genomic_DNA"/>
</dbReference>
<keyword evidence="4" id="KW-1185">Reference proteome</keyword>
<dbReference type="Gene3D" id="3.40.50.1390">
    <property type="entry name" value="Resolvase, N-terminal catalytic domain"/>
    <property type="match status" value="1"/>
</dbReference>
<dbReference type="InterPro" id="IPR025827">
    <property type="entry name" value="Zn_ribbon_recom_dom"/>
</dbReference>
<evidence type="ECO:0000259" key="1">
    <source>
        <dbReference type="PROSITE" id="PS51736"/>
    </source>
</evidence>
<dbReference type="Pfam" id="PF13408">
    <property type="entry name" value="Zn_ribbon_recom"/>
    <property type="match status" value="1"/>
</dbReference>
<dbReference type="InterPro" id="IPR050639">
    <property type="entry name" value="SSR_resolvase"/>
</dbReference>
<dbReference type="SUPFAM" id="SSF53041">
    <property type="entry name" value="Resolvase-like"/>
    <property type="match status" value="1"/>
</dbReference>
<dbReference type="PANTHER" id="PTHR30461:SF23">
    <property type="entry name" value="DNA RECOMBINASE-RELATED"/>
    <property type="match status" value="1"/>
</dbReference>
<dbReference type="Pfam" id="PF07508">
    <property type="entry name" value="Recombinase"/>
    <property type="match status" value="1"/>
</dbReference>
<sequence length="508" mass="58419">MQKYVIALYIRLSIEDYKYDSLSIENQLLVLNEYAAAMPEYLNAEISEFIDNGYSGTNFERPQVQKLIEMVRANRIDCIIVKDFSRFGRNSIETGYFIERVFPLFHTRFISISDDFDTNNFKGDTGGMDVAFKYLISEYYSRDMSIKTKSAKYAKMQRGEYQSKICPYGYRKSADGRMEPDPEAAAVVQLIFQLAAEGNNGTAIARELFRRDIPTPGEYKAARGNHTHDISRTRGIWSPSTVLRILEDERYIGSYVIGKRAVLEVGGTRSRMKNRDKWYIIPDHHPAIVEKSVFEKVQTSQLRFSQPNKKKRDYPLKGKAFCGCCGHALSRTMQKTSYYYCRHSEADEASRCHKMRINAAELEKAVFITLKKQMEAAASLNPDGTVRLEAAAPERSEYEQQIEELQDGKRLLYERYLLGEIDLDTYKAEKAACDELLLKTKNAYAVVLAQAKQKQEEQVRHDNRQEAARAVFNSEGLTAELTDLLIDRVLVYPDNRIEIAYKIKDIFD</sequence>
<name>A0A7X2NJN0_9CLOT</name>